<evidence type="ECO:0000313" key="9">
    <source>
        <dbReference type="Proteomes" id="UP000305848"/>
    </source>
</evidence>
<dbReference type="InterPro" id="IPR013525">
    <property type="entry name" value="ABC2_TM"/>
</dbReference>
<dbReference type="RefSeq" id="WP_137260691.1">
    <property type="nucleotide sequence ID" value="NZ_SZQL01000003.1"/>
</dbReference>
<keyword evidence="3 6" id="KW-0812">Transmembrane</keyword>
<dbReference type="EMBL" id="SZQL01000003">
    <property type="protein sequence ID" value="TKK70146.1"/>
    <property type="molecule type" value="Genomic_DNA"/>
</dbReference>
<evidence type="ECO:0000313" key="8">
    <source>
        <dbReference type="EMBL" id="TKK70146.1"/>
    </source>
</evidence>
<dbReference type="GO" id="GO:0005886">
    <property type="term" value="C:plasma membrane"/>
    <property type="evidence" value="ECO:0007669"/>
    <property type="project" value="UniProtKB-SubCell"/>
</dbReference>
<feature type="transmembrane region" description="Helical" evidence="6">
    <location>
        <begin position="219"/>
        <end position="238"/>
    </location>
</feature>
<evidence type="ECO:0000256" key="3">
    <source>
        <dbReference type="ARBA" id="ARBA00022692"/>
    </source>
</evidence>
<feature type="transmembrane region" description="Helical" evidence="6">
    <location>
        <begin position="99"/>
        <end position="119"/>
    </location>
</feature>
<name>A0A4U3L8C4_9BACT</name>
<gene>
    <name evidence="8" type="ORF">FC093_05165</name>
</gene>
<comment type="subcellular location">
    <subcellularLocation>
        <location evidence="1">Cell membrane</location>
        <topology evidence="1">Multi-pass membrane protein</topology>
    </subcellularLocation>
</comment>
<dbReference type="PANTHER" id="PTHR30294">
    <property type="entry name" value="MEMBRANE COMPONENT OF ABC TRANSPORTER YHHJ-RELATED"/>
    <property type="match status" value="1"/>
</dbReference>
<dbReference type="OrthoDB" id="9794512at2"/>
<keyword evidence="2" id="KW-1003">Cell membrane</keyword>
<keyword evidence="5 6" id="KW-0472">Membrane</keyword>
<evidence type="ECO:0000256" key="2">
    <source>
        <dbReference type="ARBA" id="ARBA00022475"/>
    </source>
</evidence>
<feature type="transmembrane region" description="Helical" evidence="6">
    <location>
        <begin position="12"/>
        <end position="36"/>
    </location>
</feature>
<dbReference type="Proteomes" id="UP000305848">
    <property type="component" value="Unassembled WGS sequence"/>
</dbReference>
<dbReference type="PANTHER" id="PTHR30294:SF29">
    <property type="entry name" value="MULTIDRUG ABC TRANSPORTER PERMEASE YBHS-RELATED"/>
    <property type="match status" value="1"/>
</dbReference>
<evidence type="ECO:0000259" key="7">
    <source>
        <dbReference type="Pfam" id="PF12698"/>
    </source>
</evidence>
<reference evidence="8 9" key="1">
    <citation type="submission" date="2019-05" db="EMBL/GenBank/DDBJ databases">
        <title>Panacibacter sp. strain 17mud1-8 Genome sequencing and assembly.</title>
        <authorList>
            <person name="Chhetri G."/>
        </authorList>
    </citation>
    <scope>NUCLEOTIDE SEQUENCE [LARGE SCALE GENOMIC DNA]</scope>
    <source>
        <strain evidence="8 9">17mud1-8</strain>
    </source>
</reference>
<protein>
    <submittedName>
        <fullName evidence="8">Gliding motility-associated ABC transporter permease subunit GldF</fullName>
    </submittedName>
</protein>
<dbReference type="InterPro" id="IPR051449">
    <property type="entry name" value="ABC-2_transporter_component"/>
</dbReference>
<dbReference type="GO" id="GO:0140359">
    <property type="term" value="F:ABC-type transporter activity"/>
    <property type="evidence" value="ECO:0007669"/>
    <property type="project" value="InterPro"/>
</dbReference>
<feature type="transmembrane region" description="Helical" evidence="6">
    <location>
        <begin position="131"/>
        <end position="155"/>
    </location>
</feature>
<feature type="domain" description="ABC-2 type transporter transmembrane" evidence="7">
    <location>
        <begin position="49"/>
        <end position="232"/>
    </location>
</feature>
<organism evidence="8 9">
    <name type="scientific">Ilyomonas limi</name>
    <dbReference type="NCBI Taxonomy" id="2575867"/>
    <lineage>
        <taxon>Bacteria</taxon>
        <taxon>Pseudomonadati</taxon>
        <taxon>Bacteroidota</taxon>
        <taxon>Chitinophagia</taxon>
        <taxon>Chitinophagales</taxon>
        <taxon>Chitinophagaceae</taxon>
        <taxon>Ilyomonas</taxon>
    </lineage>
</organism>
<evidence type="ECO:0000256" key="4">
    <source>
        <dbReference type="ARBA" id="ARBA00022989"/>
    </source>
</evidence>
<dbReference type="Pfam" id="PF12698">
    <property type="entry name" value="ABC2_membrane_3"/>
    <property type="match status" value="1"/>
</dbReference>
<evidence type="ECO:0000256" key="1">
    <source>
        <dbReference type="ARBA" id="ARBA00004651"/>
    </source>
</evidence>
<dbReference type="AlphaFoldDB" id="A0A4U3L8C4"/>
<evidence type="ECO:0000256" key="6">
    <source>
        <dbReference type="SAM" id="Phobius"/>
    </source>
</evidence>
<feature type="transmembrane region" description="Helical" evidence="6">
    <location>
        <begin position="162"/>
        <end position="180"/>
    </location>
</feature>
<keyword evidence="9" id="KW-1185">Reference proteome</keyword>
<comment type="caution">
    <text evidence="8">The sequence shown here is derived from an EMBL/GenBank/DDBJ whole genome shotgun (WGS) entry which is preliminary data.</text>
</comment>
<sequence length="240" mass="26635">MWMICKKEWLQFFSSLTGYIALVIFLLLTGLFLFVFPDTDLLTFGYASLSGFFSLTPWILLFLVPTITMRSLADEYKGGTFELLKTMPLKPSQIVWGKYFGALLVVVLALLPTIIYAISIQQLSAIGGIDVGATIGSYIGLLLLGAVFTSVGICASSFTNNTVVAFITGAFACFILYTGFEAVSKLPVFNAGPDYYIEMLGINFHYNSISRGVIDIRDIIYFIGIIILFLWITQRNVVKR</sequence>
<evidence type="ECO:0000256" key="5">
    <source>
        <dbReference type="ARBA" id="ARBA00023136"/>
    </source>
</evidence>
<keyword evidence="4 6" id="KW-1133">Transmembrane helix</keyword>
<proteinExistence type="predicted"/>
<feature type="transmembrane region" description="Helical" evidence="6">
    <location>
        <begin position="42"/>
        <end position="64"/>
    </location>
</feature>
<accession>A0A4U3L8C4</accession>